<evidence type="ECO:0000256" key="3">
    <source>
        <dbReference type="ARBA" id="ARBA00022475"/>
    </source>
</evidence>
<evidence type="ECO:0000256" key="10">
    <source>
        <dbReference type="SAM" id="Phobius"/>
    </source>
</evidence>
<dbReference type="NCBIfam" id="TIGR02532">
    <property type="entry name" value="IV_pilin_GFxxxE"/>
    <property type="match status" value="1"/>
</dbReference>
<evidence type="ECO:0000256" key="1">
    <source>
        <dbReference type="ARBA" id="ARBA00004377"/>
    </source>
</evidence>
<dbReference type="GO" id="GO:0005886">
    <property type="term" value="C:plasma membrane"/>
    <property type="evidence" value="ECO:0007669"/>
    <property type="project" value="UniProtKB-SubCell"/>
</dbReference>
<keyword evidence="8 10" id="KW-0472">Membrane</keyword>
<evidence type="ECO:0000256" key="8">
    <source>
        <dbReference type="ARBA" id="ARBA00023136"/>
    </source>
</evidence>
<gene>
    <name evidence="12" type="ORF">MNBD_GAMMA20-1773</name>
</gene>
<dbReference type="InterPro" id="IPR049875">
    <property type="entry name" value="TypeII_GspH"/>
</dbReference>
<evidence type="ECO:0000256" key="4">
    <source>
        <dbReference type="ARBA" id="ARBA00022481"/>
    </source>
</evidence>
<dbReference type="PRINTS" id="PR00885">
    <property type="entry name" value="BCTERIALGSPH"/>
</dbReference>
<dbReference type="InterPro" id="IPR022346">
    <property type="entry name" value="T2SS_GspH"/>
</dbReference>
<sequence>MRTPMSATGICSNGGDIPARADAGQSVVLRVNTRLPARTLAGPHPRHPFAVCRGFTLLELLVVLLIIGIIVSFASLSVGQHASRALQDEAKRIHSLLRLAGEESVLQGRELAMQFNPEGYLFVTLEGADWVPVEKDRLLRERELPPDLTLSLVLEDVEVDLHDSENPPRIFVLSSGEMTPFALELGNLEGEAYTLQGNFTGKLTLARTGEADDDRW</sequence>
<dbReference type="PROSITE" id="PS00409">
    <property type="entry name" value="PROKAR_NTER_METHYL"/>
    <property type="match status" value="1"/>
</dbReference>
<evidence type="ECO:0000256" key="5">
    <source>
        <dbReference type="ARBA" id="ARBA00022519"/>
    </source>
</evidence>
<dbReference type="InterPro" id="IPR045584">
    <property type="entry name" value="Pilin-like"/>
</dbReference>
<proteinExistence type="predicted"/>
<dbReference type="EMBL" id="UOFU01000231">
    <property type="protein sequence ID" value="VAX01584.1"/>
    <property type="molecule type" value="Genomic_DNA"/>
</dbReference>
<dbReference type="NCBIfam" id="TIGR01708">
    <property type="entry name" value="typeII_sec_gspH"/>
    <property type="match status" value="1"/>
</dbReference>
<organism evidence="12">
    <name type="scientific">hydrothermal vent metagenome</name>
    <dbReference type="NCBI Taxonomy" id="652676"/>
    <lineage>
        <taxon>unclassified sequences</taxon>
        <taxon>metagenomes</taxon>
        <taxon>ecological metagenomes</taxon>
    </lineage>
</organism>
<dbReference type="Pfam" id="PF12019">
    <property type="entry name" value="GspH"/>
    <property type="match status" value="1"/>
</dbReference>
<dbReference type="Gene3D" id="3.55.40.10">
    <property type="entry name" value="minor pseudopilin epsh domain"/>
    <property type="match status" value="1"/>
</dbReference>
<evidence type="ECO:0000259" key="11">
    <source>
        <dbReference type="Pfam" id="PF12019"/>
    </source>
</evidence>
<evidence type="ECO:0000256" key="2">
    <source>
        <dbReference type="ARBA" id="ARBA00021549"/>
    </source>
</evidence>
<reference evidence="12" key="1">
    <citation type="submission" date="2018-06" db="EMBL/GenBank/DDBJ databases">
        <authorList>
            <person name="Zhirakovskaya E."/>
        </authorList>
    </citation>
    <scope>NUCLEOTIDE SEQUENCE</scope>
</reference>
<dbReference type="InterPro" id="IPR012902">
    <property type="entry name" value="N_methyl_site"/>
</dbReference>
<keyword evidence="3" id="KW-1003">Cell membrane</keyword>
<accession>A0A3B1ANX6</accession>
<keyword evidence="6 10" id="KW-0812">Transmembrane</keyword>
<keyword evidence="5" id="KW-0997">Cell inner membrane</keyword>
<dbReference type="InterPro" id="IPR002416">
    <property type="entry name" value="T2SS_protein-GspH"/>
</dbReference>
<name>A0A3B1ANX6_9ZZZZ</name>
<feature type="transmembrane region" description="Helical" evidence="10">
    <location>
        <begin position="55"/>
        <end position="76"/>
    </location>
</feature>
<evidence type="ECO:0000313" key="12">
    <source>
        <dbReference type="EMBL" id="VAX01584.1"/>
    </source>
</evidence>
<dbReference type="GO" id="GO:0015627">
    <property type="term" value="C:type II protein secretion system complex"/>
    <property type="evidence" value="ECO:0007669"/>
    <property type="project" value="InterPro"/>
</dbReference>
<evidence type="ECO:0000256" key="7">
    <source>
        <dbReference type="ARBA" id="ARBA00022989"/>
    </source>
</evidence>
<evidence type="ECO:0000256" key="9">
    <source>
        <dbReference type="ARBA" id="ARBA00030775"/>
    </source>
</evidence>
<dbReference type="AlphaFoldDB" id="A0A3B1ANX6"/>
<protein>
    <recommendedName>
        <fullName evidence="2">Type II secretion system protein H</fullName>
    </recommendedName>
    <alternativeName>
        <fullName evidence="9">General secretion pathway protein H</fullName>
    </alternativeName>
</protein>
<dbReference type="SUPFAM" id="SSF54523">
    <property type="entry name" value="Pili subunits"/>
    <property type="match status" value="1"/>
</dbReference>
<keyword evidence="4" id="KW-0488">Methylation</keyword>
<dbReference type="Pfam" id="PF07963">
    <property type="entry name" value="N_methyl"/>
    <property type="match status" value="1"/>
</dbReference>
<evidence type="ECO:0000256" key="6">
    <source>
        <dbReference type="ARBA" id="ARBA00022692"/>
    </source>
</evidence>
<keyword evidence="7 10" id="KW-1133">Transmembrane helix</keyword>
<feature type="domain" description="General secretion pathway GspH" evidence="11">
    <location>
        <begin position="89"/>
        <end position="201"/>
    </location>
</feature>
<dbReference type="GO" id="GO:0015628">
    <property type="term" value="P:protein secretion by the type II secretion system"/>
    <property type="evidence" value="ECO:0007669"/>
    <property type="project" value="InterPro"/>
</dbReference>
<comment type="subcellular location">
    <subcellularLocation>
        <location evidence="1">Cell inner membrane</location>
        <topology evidence="1">Single-pass membrane protein</topology>
    </subcellularLocation>
</comment>